<dbReference type="Pfam" id="PF14286">
    <property type="entry name" value="DHHW"/>
    <property type="match status" value="1"/>
</dbReference>
<keyword evidence="1" id="KW-0812">Transmembrane</keyword>
<dbReference type="InterPro" id="IPR025945">
    <property type="entry name" value="DHHW"/>
</dbReference>
<proteinExistence type="predicted"/>
<dbReference type="AlphaFoldDB" id="A0A7X2T077"/>
<dbReference type="RefSeq" id="WP_154530188.1">
    <property type="nucleotide sequence ID" value="NZ_JAQXTV010000145.1"/>
</dbReference>
<dbReference type="Proteomes" id="UP000460287">
    <property type="component" value="Unassembled WGS sequence"/>
</dbReference>
<gene>
    <name evidence="2" type="ORF">FYJ33_02415</name>
</gene>
<accession>A0A7X2T077</accession>
<keyword evidence="1" id="KW-0472">Membrane</keyword>
<organism evidence="2 3">
    <name type="scientific">Inconstantimicrobium porci</name>
    <dbReference type="NCBI Taxonomy" id="2652291"/>
    <lineage>
        <taxon>Bacteria</taxon>
        <taxon>Bacillati</taxon>
        <taxon>Bacillota</taxon>
        <taxon>Clostridia</taxon>
        <taxon>Eubacteriales</taxon>
        <taxon>Clostridiaceae</taxon>
        <taxon>Inconstantimicrobium</taxon>
    </lineage>
</organism>
<evidence type="ECO:0000313" key="2">
    <source>
        <dbReference type="EMBL" id="MSR90301.1"/>
    </source>
</evidence>
<evidence type="ECO:0000256" key="1">
    <source>
        <dbReference type="SAM" id="Phobius"/>
    </source>
</evidence>
<comment type="caution">
    <text evidence="2">The sequence shown here is derived from an EMBL/GenBank/DDBJ whole genome shotgun (WGS) entry which is preliminary data.</text>
</comment>
<evidence type="ECO:0000313" key="3">
    <source>
        <dbReference type="Proteomes" id="UP000460287"/>
    </source>
</evidence>
<reference evidence="2 3" key="1">
    <citation type="submission" date="2019-08" db="EMBL/GenBank/DDBJ databases">
        <title>In-depth cultivation of the pig gut microbiome towards novel bacterial diversity and tailored functional studies.</title>
        <authorList>
            <person name="Wylensek D."/>
            <person name="Hitch T.C.A."/>
            <person name="Clavel T."/>
        </authorList>
    </citation>
    <scope>NUCLEOTIDE SEQUENCE [LARGE SCALE GENOMIC DNA]</scope>
    <source>
        <strain evidence="2 3">WCA-383-APC-5B</strain>
    </source>
</reference>
<protein>
    <recommendedName>
        <fullName evidence="4">DHHW protein</fullName>
    </recommendedName>
</protein>
<dbReference type="EMBL" id="VULX01000002">
    <property type="protein sequence ID" value="MSR90301.1"/>
    <property type="molecule type" value="Genomic_DNA"/>
</dbReference>
<keyword evidence="1" id="KW-1133">Transmembrane helix</keyword>
<keyword evidence="3" id="KW-1185">Reference proteome</keyword>
<sequence>MNDNEYKKMFARLTTIFFLAFICSMLCIFVLKKDASSSEVENRELAQKPEFSLKNIENRNFADGYNSYISDQFPLRNFFVSAKSELDMLCGRKESNGVFVGNDNYYIEKFTESGENDLKDKLKAINAFKENNKSINMYCLVAPTSTEIYKDKLPKYADAGDESAYINKIKTGLSKNIKFIDIRESMKKNKNKYIYYKTDHHWTTKGAYLAYCDYCSKAALKAEDEKDFEIKTVTDDFYGTLYSKALCGKAVPDSIKLYIPKKNDKVVVTYNDEKKKTATMYKSDALNQKNKYEVFTGGNHSLINIKTLSESGKKLLVIKDSYANSFIPFLTSHYSSIDVIDLRYYMDDIQSLIKSDGITDILFLYNASTFNDDNSILNLEN</sequence>
<feature type="transmembrane region" description="Helical" evidence="1">
    <location>
        <begin position="12"/>
        <end position="31"/>
    </location>
</feature>
<evidence type="ECO:0008006" key="4">
    <source>
        <dbReference type="Google" id="ProtNLM"/>
    </source>
</evidence>
<name>A0A7X2T077_9CLOT</name>